<accession>A0A4S5BL74</accession>
<evidence type="ECO:0000256" key="3">
    <source>
        <dbReference type="SAM" id="MobiDB-lite"/>
    </source>
</evidence>
<gene>
    <name evidence="5" type="ORF">E8K88_14220</name>
</gene>
<dbReference type="EMBL" id="SSWX01000021">
    <property type="protein sequence ID" value="THJ31635.1"/>
    <property type="molecule type" value="Genomic_DNA"/>
</dbReference>
<name>A0A4S5BL74_9BURK</name>
<dbReference type="Gene3D" id="3.40.50.300">
    <property type="entry name" value="P-loop containing nucleotide triphosphate hydrolases"/>
    <property type="match status" value="1"/>
</dbReference>
<dbReference type="Proteomes" id="UP000306236">
    <property type="component" value="Unassembled WGS sequence"/>
</dbReference>
<dbReference type="SUPFAM" id="SSF52540">
    <property type="entry name" value="P-loop containing nucleoside triphosphate hydrolases"/>
    <property type="match status" value="1"/>
</dbReference>
<protein>
    <submittedName>
        <fullName evidence="5">ATP-binding cassette domain-containing protein</fullName>
    </submittedName>
</protein>
<dbReference type="Pfam" id="PF00005">
    <property type="entry name" value="ABC_tran"/>
    <property type="match status" value="1"/>
</dbReference>
<feature type="region of interest" description="Disordered" evidence="3">
    <location>
        <begin position="78"/>
        <end position="99"/>
    </location>
</feature>
<dbReference type="AlphaFoldDB" id="A0A4S5BL74"/>
<evidence type="ECO:0000256" key="2">
    <source>
        <dbReference type="ARBA" id="ARBA00022840"/>
    </source>
</evidence>
<keyword evidence="1" id="KW-0547">Nucleotide-binding</keyword>
<dbReference type="RefSeq" id="WP_136407343.1">
    <property type="nucleotide sequence ID" value="NZ_SSWX01000021.1"/>
</dbReference>
<comment type="caution">
    <text evidence="5">The sequence shown here is derived from an EMBL/GenBank/DDBJ whole genome shotgun (WGS) entry which is preliminary data.</text>
</comment>
<keyword evidence="6" id="KW-1185">Reference proteome</keyword>
<dbReference type="InterPro" id="IPR003439">
    <property type="entry name" value="ABC_transporter-like_ATP-bd"/>
</dbReference>
<evidence type="ECO:0000259" key="4">
    <source>
        <dbReference type="Pfam" id="PF00005"/>
    </source>
</evidence>
<dbReference type="GO" id="GO:0005524">
    <property type="term" value="F:ATP binding"/>
    <property type="evidence" value="ECO:0007669"/>
    <property type="project" value="UniProtKB-KW"/>
</dbReference>
<reference evidence="5 6" key="1">
    <citation type="submission" date="2019-04" db="EMBL/GenBank/DDBJ databases">
        <title>Lampropedia sp YIM MLB12 draf genome.</title>
        <authorList>
            <person name="Wang Y.-X."/>
        </authorList>
    </citation>
    <scope>NUCLEOTIDE SEQUENCE [LARGE SCALE GENOMIC DNA]</scope>
    <source>
        <strain evidence="5 6">YIM MLB12</strain>
    </source>
</reference>
<evidence type="ECO:0000256" key="1">
    <source>
        <dbReference type="ARBA" id="ARBA00022741"/>
    </source>
</evidence>
<keyword evidence="2 5" id="KW-0067">ATP-binding</keyword>
<dbReference type="InterPro" id="IPR027417">
    <property type="entry name" value="P-loop_NTPase"/>
</dbReference>
<evidence type="ECO:0000313" key="6">
    <source>
        <dbReference type="Proteomes" id="UP000306236"/>
    </source>
</evidence>
<organism evidence="5 6">
    <name type="scientific">Lampropedia aestuarii</name>
    <dbReference type="NCBI Taxonomy" id="2562762"/>
    <lineage>
        <taxon>Bacteria</taxon>
        <taxon>Pseudomonadati</taxon>
        <taxon>Pseudomonadota</taxon>
        <taxon>Betaproteobacteria</taxon>
        <taxon>Burkholderiales</taxon>
        <taxon>Comamonadaceae</taxon>
        <taxon>Lampropedia</taxon>
    </lineage>
</organism>
<dbReference type="PANTHER" id="PTHR43158:SF2">
    <property type="entry name" value="SKFA PEPTIDE EXPORT ATP-BINDING PROTEIN SKFE"/>
    <property type="match status" value="1"/>
</dbReference>
<feature type="domain" description="ABC transporter" evidence="4">
    <location>
        <begin position="51"/>
        <end position="204"/>
    </location>
</feature>
<evidence type="ECO:0000313" key="5">
    <source>
        <dbReference type="EMBL" id="THJ31635.1"/>
    </source>
</evidence>
<dbReference type="OrthoDB" id="8772152at2"/>
<sequence length="253" mass="27537">MKQSSTIAESPRHTPAEECPNRLEISGLQLLGNDGAPLLDIGRWQMPAGVHWVHGASGAGKTRLLRLLADLPAANHNSNTAHCSRAQPTQSSVGRPAIDWHSPPALPRPLSPKDVFFAEPEQPIWDPMTIAQVHDQLLVPTAESAGYLSVASHARMQADLLAGFGLNPHQHKAMSMLSTGTRRKVFLMAALLAPHPLVLLDEPSAALDQRSIRALYYALVVRNRIARHQVTLVATALEPHQHGQIGRGHWHLG</sequence>
<feature type="compositionally biased region" description="Polar residues" evidence="3">
    <location>
        <begin position="78"/>
        <end position="93"/>
    </location>
</feature>
<dbReference type="PANTHER" id="PTHR43158">
    <property type="entry name" value="SKFA PEPTIDE EXPORT ATP-BINDING PROTEIN SKFE"/>
    <property type="match status" value="1"/>
</dbReference>
<dbReference type="GO" id="GO:0016887">
    <property type="term" value="F:ATP hydrolysis activity"/>
    <property type="evidence" value="ECO:0007669"/>
    <property type="project" value="InterPro"/>
</dbReference>
<proteinExistence type="predicted"/>